<dbReference type="PANTHER" id="PTHR11223:SF3">
    <property type="entry name" value="EXPORTIN-5"/>
    <property type="match status" value="1"/>
</dbReference>
<dbReference type="GO" id="GO:0003723">
    <property type="term" value="F:RNA binding"/>
    <property type="evidence" value="ECO:0007669"/>
    <property type="project" value="TreeGrafter"/>
</dbReference>
<dbReference type="PANTHER" id="PTHR11223">
    <property type="entry name" value="EXPORTIN 1/5"/>
    <property type="match status" value="1"/>
</dbReference>
<feature type="domain" description="Exportin-5 C-terminal" evidence="1">
    <location>
        <begin position="54"/>
        <end position="725"/>
    </location>
</feature>
<dbReference type="GO" id="GO:0005634">
    <property type="term" value="C:nucleus"/>
    <property type="evidence" value="ECO:0007669"/>
    <property type="project" value="TreeGrafter"/>
</dbReference>
<dbReference type="GO" id="GO:0042565">
    <property type="term" value="C:RNA nuclear export complex"/>
    <property type="evidence" value="ECO:0007669"/>
    <property type="project" value="TreeGrafter"/>
</dbReference>
<dbReference type="InterPro" id="IPR045478">
    <property type="entry name" value="Exportin-5_C"/>
</dbReference>
<dbReference type="Pfam" id="PF19273">
    <property type="entry name" value="Exportin-5"/>
    <property type="match status" value="1"/>
</dbReference>
<proteinExistence type="predicted"/>
<evidence type="ECO:0000259" key="1">
    <source>
        <dbReference type="Pfam" id="PF19273"/>
    </source>
</evidence>
<dbReference type="Proteomes" id="UP001174909">
    <property type="component" value="Unassembled WGS sequence"/>
</dbReference>
<dbReference type="InterPro" id="IPR045065">
    <property type="entry name" value="XPO1/5"/>
</dbReference>
<evidence type="ECO:0000313" key="2">
    <source>
        <dbReference type="EMBL" id="CAI8030750.1"/>
    </source>
</evidence>
<reference evidence="2" key="1">
    <citation type="submission" date="2023-03" db="EMBL/GenBank/DDBJ databases">
        <authorList>
            <person name="Steffen K."/>
            <person name="Cardenas P."/>
        </authorList>
    </citation>
    <scope>NUCLEOTIDE SEQUENCE</scope>
</reference>
<organism evidence="2 3">
    <name type="scientific">Geodia barretti</name>
    <name type="common">Barrett's horny sponge</name>
    <dbReference type="NCBI Taxonomy" id="519541"/>
    <lineage>
        <taxon>Eukaryota</taxon>
        <taxon>Metazoa</taxon>
        <taxon>Porifera</taxon>
        <taxon>Demospongiae</taxon>
        <taxon>Heteroscleromorpha</taxon>
        <taxon>Tetractinellida</taxon>
        <taxon>Astrophorina</taxon>
        <taxon>Geodiidae</taxon>
        <taxon>Geodia</taxon>
    </lineage>
</organism>
<dbReference type="Gene3D" id="1.25.10.10">
    <property type="entry name" value="Leucine-rich Repeat Variant"/>
    <property type="match status" value="1"/>
</dbReference>
<dbReference type="GO" id="GO:0006405">
    <property type="term" value="P:RNA export from nucleus"/>
    <property type="evidence" value="ECO:0007669"/>
    <property type="project" value="TreeGrafter"/>
</dbReference>
<accession>A0AA35SIK5</accession>
<sequence>MFRNRLGIMLIRMCQKGAIPGNAFDQTLKLTTTLTQQFPSQQCDRESPLYLEWDGFVSVMESWTNVMKSDSELRDLLREKAVSLARLVLNYDPGDALVLCCVLRCMNSGLLWVVDIDPQLLLQPYLQKIFSCVESLGKVESKTRKVMAAQNIAMQCFIKLCSQFGSLLLPYLPQLYEQYETAVKQDIISYSMRASFIEGFVILNLLRPDLEQQRVFLRQLMQDASTVLRELQRCGALSSLEGLVRYLGIHTSPEDPAFCPDHRAQLCYVGHVVSVVLKNSVLPSNRQPGQPLPASPEQHPSYQLTVPLLTQFVLPVIQLLHELWSGKAKHLTSSYFQHLYQLSIAEKEIIRGKVLSYSASQPGQGEGTSQMQNTLVSTLEVCLQCVANSFSVFGCQHMLDIGFVDACLKTIFPSTAGLDCWKMRGVIRGVTLPLVKLCPPEMWQSVLLPFLLQCCHTVFTKLRQSWEEIEENKTSAGVSAEQIEGIMYGAGDEGEISQEVIDEQFAIVLSRDYASLIEAVCMTKKQVEGEKGGEGGGEKCDSGEVEEEMEEVKEGGAGWRGSGIRDKWMSSHEIAPLASHLLSSGGAMCELLFISVFSGLSWGDTRCAHTFTNIAGLIIMKVSTGLLPVPVIGKLFEQVLVALQKHGIHEGNRTALTSLAQLMYETMVAQQSNSVPLLQNVLIQLPGNTPEKMRAFHNLLSGGETAQLCKRRRVKFRELVSGLCQGHISEVYKRPVVFDLPEIVFKKQAKTETHEPVSLASLFGEESAL</sequence>
<name>A0AA35SIK5_GEOBA</name>
<dbReference type="EMBL" id="CASHTH010002497">
    <property type="protein sequence ID" value="CAI8030750.1"/>
    <property type="molecule type" value="Genomic_DNA"/>
</dbReference>
<dbReference type="GO" id="GO:0005049">
    <property type="term" value="F:nuclear export signal receptor activity"/>
    <property type="evidence" value="ECO:0007669"/>
    <property type="project" value="InterPro"/>
</dbReference>
<gene>
    <name evidence="2" type="ORF">GBAR_LOCUS17445</name>
</gene>
<dbReference type="AlphaFoldDB" id="A0AA35SIK5"/>
<dbReference type="SUPFAM" id="SSF48371">
    <property type="entry name" value="ARM repeat"/>
    <property type="match status" value="1"/>
</dbReference>
<dbReference type="GO" id="GO:0006611">
    <property type="term" value="P:protein export from nucleus"/>
    <property type="evidence" value="ECO:0007669"/>
    <property type="project" value="InterPro"/>
</dbReference>
<comment type="caution">
    <text evidence="2">The sequence shown here is derived from an EMBL/GenBank/DDBJ whole genome shotgun (WGS) entry which is preliminary data.</text>
</comment>
<protein>
    <submittedName>
        <fullName evidence="2">Exportin-5</fullName>
    </submittedName>
</protein>
<dbReference type="InterPro" id="IPR016024">
    <property type="entry name" value="ARM-type_fold"/>
</dbReference>
<keyword evidence="3" id="KW-1185">Reference proteome</keyword>
<dbReference type="InterPro" id="IPR011989">
    <property type="entry name" value="ARM-like"/>
</dbReference>
<dbReference type="GO" id="GO:0005737">
    <property type="term" value="C:cytoplasm"/>
    <property type="evidence" value="ECO:0007669"/>
    <property type="project" value="TreeGrafter"/>
</dbReference>
<evidence type="ECO:0000313" key="3">
    <source>
        <dbReference type="Proteomes" id="UP001174909"/>
    </source>
</evidence>